<dbReference type="AlphaFoldDB" id="F0NXK0"/>
<evidence type="ECO:0000259" key="8">
    <source>
        <dbReference type="Pfam" id="PF02540"/>
    </source>
</evidence>
<sequence length="263" mass="29678">MQTAKVVDYLVDWLRTYLENSHQEGYIIGISGGIDSAVTSSLCAMTGYPLLCLEMPIHQEESQVQRASIHIEWLKEKFDIISSLKVDLTTTFDEFRSAVPQDENHPQLALTLANTRARLRMTTLYYFAGLNRYLVAGTGNKIEDFGVGFFTKYGDGGVDVSPIADLLKSQVYEIAAFLGIDESIRIAKPTDGLFGDDRSDEDQLGANYDELEWAMKMHDLAKKADDFTGREKEVFEIYSRLNRINQHKIQPIPIAKIPKELLS</sequence>
<dbReference type="SUPFAM" id="SSF52402">
    <property type="entry name" value="Adenine nucleotide alpha hydrolases-like"/>
    <property type="match status" value="1"/>
</dbReference>
<dbReference type="PANTHER" id="PTHR23090">
    <property type="entry name" value="NH 3 /GLUTAMINE-DEPENDENT NAD + SYNTHETASE"/>
    <property type="match status" value="1"/>
</dbReference>
<dbReference type="GO" id="GO:0009435">
    <property type="term" value="P:NAD+ biosynthetic process"/>
    <property type="evidence" value="ECO:0007669"/>
    <property type="project" value="UniProtKB-UniPathway"/>
</dbReference>
<dbReference type="STRING" id="865938.Weevi_1286"/>
<dbReference type="Proteomes" id="UP000008641">
    <property type="component" value="Chromosome"/>
</dbReference>
<evidence type="ECO:0000313" key="9">
    <source>
        <dbReference type="EMBL" id="ADX67990.1"/>
    </source>
</evidence>
<dbReference type="InterPro" id="IPR003694">
    <property type="entry name" value="NAD_synthase"/>
</dbReference>
<evidence type="ECO:0000256" key="3">
    <source>
        <dbReference type="ARBA" id="ARBA00022741"/>
    </source>
</evidence>
<dbReference type="UniPathway" id="UPA00253"/>
<keyword evidence="3 6" id="KW-0547">Nucleotide-binding</keyword>
<keyword evidence="5 6" id="KW-0520">NAD</keyword>
<dbReference type="GO" id="GO:0003952">
    <property type="term" value="F:NAD+ synthase (glutamine-hydrolyzing) activity"/>
    <property type="evidence" value="ECO:0007669"/>
    <property type="project" value="InterPro"/>
</dbReference>
<proteinExistence type="inferred from homology"/>
<dbReference type="PANTHER" id="PTHR23090:SF9">
    <property type="entry name" value="GLUTAMINE-DEPENDENT NAD(+) SYNTHETASE"/>
    <property type="match status" value="1"/>
</dbReference>
<evidence type="ECO:0000256" key="6">
    <source>
        <dbReference type="RuleBase" id="RU003811"/>
    </source>
</evidence>
<dbReference type="HOGENOM" id="CLU_059327_1_1_10"/>
<dbReference type="GO" id="GO:0004359">
    <property type="term" value="F:glutaminase activity"/>
    <property type="evidence" value="ECO:0007669"/>
    <property type="project" value="InterPro"/>
</dbReference>
<keyword evidence="10" id="KW-1185">Reference proteome</keyword>
<dbReference type="GO" id="GO:0005737">
    <property type="term" value="C:cytoplasm"/>
    <property type="evidence" value="ECO:0007669"/>
    <property type="project" value="InterPro"/>
</dbReference>
<keyword evidence="2 6" id="KW-0436">Ligase</keyword>
<reference evidence="9 10" key="1">
    <citation type="journal article" date="2011" name="Stand. Genomic Sci.">
        <title>Complete genome sequence of Weeksella virosa type strain (9751).</title>
        <authorList>
            <person name="Lang E."/>
            <person name="Teshima H."/>
            <person name="Lucas S."/>
            <person name="Lapidus A."/>
            <person name="Hammon N."/>
            <person name="Deshpande S."/>
            <person name="Nolan M."/>
            <person name="Cheng J.F."/>
            <person name="Pitluck S."/>
            <person name="Liolios K."/>
            <person name="Pagani I."/>
            <person name="Mikhailova N."/>
            <person name="Ivanova N."/>
            <person name="Mavromatis K."/>
            <person name="Pati A."/>
            <person name="Tapia R."/>
            <person name="Han C."/>
            <person name="Goodwin L."/>
            <person name="Chen A."/>
            <person name="Palaniappan K."/>
            <person name="Land M."/>
            <person name="Hauser L."/>
            <person name="Chang Y.J."/>
            <person name="Jeffries C.D."/>
            <person name="Brambilla E.M."/>
            <person name="Kopitz M."/>
            <person name="Rohde M."/>
            <person name="Goker M."/>
            <person name="Tindall B.J."/>
            <person name="Detter J.C."/>
            <person name="Woyke T."/>
            <person name="Bristow J."/>
            <person name="Eisen J.A."/>
            <person name="Markowitz V."/>
            <person name="Hugenholtz P."/>
            <person name="Klenk H.P."/>
            <person name="Kyrpides N.C."/>
        </authorList>
    </citation>
    <scope>NUCLEOTIDE SEQUENCE [LARGE SCALE GENOMIC DNA]</scope>
    <source>
        <strain evidence="10">ATCC 43766 / DSM 16922 / JCM 21250 / NBRC 16016 / NCTC 11634 / CL345/78</strain>
    </source>
</reference>
<protein>
    <recommendedName>
        <fullName evidence="7">NH(3)-dependent NAD(+) synthetase</fullName>
        <ecNumber evidence="7">6.3.1.5</ecNumber>
    </recommendedName>
</protein>
<dbReference type="GO" id="GO:0008795">
    <property type="term" value="F:NAD+ synthase activity"/>
    <property type="evidence" value="ECO:0007669"/>
    <property type="project" value="UniProtKB-EC"/>
</dbReference>
<dbReference type="KEGG" id="wvi:Weevi_1286"/>
<name>F0NXK0_WEEVC</name>
<dbReference type="Gene3D" id="3.40.50.620">
    <property type="entry name" value="HUPs"/>
    <property type="match status" value="1"/>
</dbReference>
<dbReference type="EMBL" id="CP002455">
    <property type="protein sequence ID" value="ADX67990.1"/>
    <property type="molecule type" value="Genomic_DNA"/>
</dbReference>
<gene>
    <name evidence="9" type="ordered locus">Weevi_1286</name>
</gene>
<accession>F0NXK0</accession>
<dbReference type="RefSeq" id="WP_013598380.1">
    <property type="nucleotide sequence ID" value="NC_015144.1"/>
</dbReference>
<feature type="domain" description="NAD/GMP synthase" evidence="8">
    <location>
        <begin position="7"/>
        <end position="250"/>
    </location>
</feature>
<dbReference type="NCBIfam" id="TIGR00552">
    <property type="entry name" value="nadE"/>
    <property type="match status" value="1"/>
</dbReference>
<evidence type="ECO:0000256" key="2">
    <source>
        <dbReference type="ARBA" id="ARBA00022598"/>
    </source>
</evidence>
<organism evidence="9 10">
    <name type="scientific">Weeksella virosa (strain ATCC 43766 / DSM 16922 / JCM 21250 / CCUG 30538 / CDC 9751 / IAM 14551 / NBRC 16016 / NCTC 11634 / CL345/78)</name>
    <dbReference type="NCBI Taxonomy" id="865938"/>
    <lineage>
        <taxon>Bacteria</taxon>
        <taxon>Pseudomonadati</taxon>
        <taxon>Bacteroidota</taxon>
        <taxon>Flavobacteriia</taxon>
        <taxon>Flavobacteriales</taxon>
        <taxon>Weeksellaceae</taxon>
        <taxon>Weeksella</taxon>
    </lineage>
</organism>
<dbReference type="eggNOG" id="COG0171">
    <property type="taxonomic scope" value="Bacteria"/>
</dbReference>
<comment type="catalytic activity">
    <reaction evidence="7">
        <text>deamido-NAD(+) + NH4(+) + ATP = AMP + diphosphate + NAD(+) + H(+)</text>
        <dbReference type="Rhea" id="RHEA:21188"/>
        <dbReference type="ChEBI" id="CHEBI:15378"/>
        <dbReference type="ChEBI" id="CHEBI:28938"/>
        <dbReference type="ChEBI" id="CHEBI:30616"/>
        <dbReference type="ChEBI" id="CHEBI:33019"/>
        <dbReference type="ChEBI" id="CHEBI:57540"/>
        <dbReference type="ChEBI" id="CHEBI:58437"/>
        <dbReference type="ChEBI" id="CHEBI:456215"/>
        <dbReference type="EC" id="6.3.1.5"/>
    </reaction>
</comment>
<comment type="pathway">
    <text evidence="1">Cofactor biosynthesis; NAD(+) biosynthesis.</text>
</comment>
<dbReference type="GO" id="GO:0005524">
    <property type="term" value="F:ATP binding"/>
    <property type="evidence" value="ECO:0007669"/>
    <property type="project" value="UniProtKB-KW"/>
</dbReference>
<dbReference type="CDD" id="cd00553">
    <property type="entry name" value="NAD_synthase"/>
    <property type="match status" value="1"/>
</dbReference>
<comment type="similarity">
    <text evidence="6">Belongs to the NAD synthetase family.</text>
</comment>
<keyword evidence="4 6" id="KW-0067">ATP-binding</keyword>
<evidence type="ECO:0000256" key="4">
    <source>
        <dbReference type="ARBA" id="ARBA00022840"/>
    </source>
</evidence>
<evidence type="ECO:0000256" key="7">
    <source>
        <dbReference type="RuleBase" id="RU003812"/>
    </source>
</evidence>
<evidence type="ECO:0000313" key="10">
    <source>
        <dbReference type="Proteomes" id="UP000008641"/>
    </source>
</evidence>
<dbReference type="EC" id="6.3.1.5" evidence="7"/>
<dbReference type="OrthoDB" id="9803818at2"/>
<reference evidence="10" key="2">
    <citation type="journal article" date="2011" name="Stand. Genomic Sci.">
        <title>Complete genome sequence of Weeksella virosa type strain (9751T).</title>
        <authorList>
            <person name="Lang E."/>
            <person name="Teshima H."/>
            <person name="Lucas S."/>
            <person name="Lapidus A."/>
            <person name="Hammon N."/>
            <person name="Deshpande S."/>
            <person name="Nolan M."/>
            <person name="Cheng J."/>
            <person name="Pitluck S."/>
            <person name="Liolios K."/>
            <person name="Pagani I."/>
            <person name="Mikhailova N."/>
            <person name="Ivanova N."/>
            <person name="Mavromatis K."/>
            <person name="Pati A."/>
            <person name="Tapia R."/>
            <person name="Han C."/>
            <person name="Goodwin L."/>
            <person name="Chen A."/>
            <person name="Palaniappan K."/>
            <person name="Land M."/>
            <person name="Hauser L."/>
            <person name="Chang Y."/>
            <person name="Jeffries C."/>
            <person name="Brambilla E."/>
            <person name="Kopitz M."/>
            <person name="Rohde M."/>
            <person name="Goker M."/>
            <person name="Tindall B."/>
            <person name="Detter J."/>
            <person name="Woyke T."/>
            <person name="Bristow J."/>
            <person name="Eisen J."/>
            <person name="Markowitz V."/>
            <person name="Hugenholtz P."/>
            <person name="Klenk H."/>
            <person name="Kyrpides N."/>
        </authorList>
    </citation>
    <scope>NUCLEOTIDE SEQUENCE [LARGE SCALE GENOMIC DNA]</scope>
    <source>
        <strain evidence="10">ATCC 43766 / DSM 16922 / JCM 21250 / NBRC 16016 / NCTC 11634 / CL345/78</strain>
    </source>
</reference>
<evidence type="ECO:0000256" key="1">
    <source>
        <dbReference type="ARBA" id="ARBA00004790"/>
    </source>
</evidence>
<dbReference type="InterPro" id="IPR022310">
    <property type="entry name" value="NAD/GMP_synthase"/>
</dbReference>
<dbReference type="Pfam" id="PF02540">
    <property type="entry name" value="NAD_synthase"/>
    <property type="match status" value="1"/>
</dbReference>
<dbReference type="InterPro" id="IPR014729">
    <property type="entry name" value="Rossmann-like_a/b/a_fold"/>
</dbReference>
<evidence type="ECO:0000256" key="5">
    <source>
        <dbReference type="ARBA" id="ARBA00023027"/>
    </source>
</evidence>